<protein>
    <submittedName>
        <fullName evidence="2">Uncharacterized protein</fullName>
    </submittedName>
</protein>
<evidence type="ECO:0000313" key="2">
    <source>
        <dbReference type="EMBL" id="MCR0231296.1"/>
    </source>
</evidence>
<dbReference type="Proteomes" id="UP001203972">
    <property type="component" value="Unassembled WGS sequence"/>
</dbReference>
<gene>
    <name evidence="2" type="ORF">MKC95_00745</name>
</gene>
<feature type="compositionally biased region" description="Acidic residues" evidence="1">
    <location>
        <begin position="74"/>
        <end position="83"/>
    </location>
</feature>
<evidence type="ECO:0000256" key="1">
    <source>
        <dbReference type="SAM" id="MobiDB-lite"/>
    </source>
</evidence>
<accession>A0AAP2XSH2</accession>
<evidence type="ECO:0000313" key="3">
    <source>
        <dbReference type="Proteomes" id="UP001203972"/>
    </source>
</evidence>
<name>A0AAP2XSH2_CLOIN</name>
<reference evidence="2" key="1">
    <citation type="journal article" date="2022" name="Clin. Infect. Dis.">
        <title>Association between Clostridium innocuum and antibiotic-associated diarrhea in adults and children: A cross-sectional study and comparative genomics analysis.</title>
        <authorList>
            <person name="Cherny K.E."/>
            <person name="Muscat E.B."/>
            <person name="Balaji A."/>
            <person name="Mukherjee J."/>
            <person name="Ozer E.A."/>
            <person name="Angarone M.P."/>
            <person name="Hauser A.R."/>
            <person name="Sichel J.S."/>
            <person name="Amponsah E."/>
            <person name="Kociolek L.K."/>
        </authorList>
    </citation>
    <scope>NUCLEOTIDE SEQUENCE</scope>
    <source>
        <strain evidence="2">NU1-AC-029v</strain>
    </source>
</reference>
<dbReference type="EMBL" id="JAKTMA010000001">
    <property type="protein sequence ID" value="MCR0231296.1"/>
    <property type="molecule type" value="Genomic_DNA"/>
</dbReference>
<organism evidence="2 3">
    <name type="scientific">Clostridium innocuum</name>
    <dbReference type="NCBI Taxonomy" id="1522"/>
    <lineage>
        <taxon>Bacteria</taxon>
        <taxon>Bacillati</taxon>
        <taxon>Bacillota</taxon>
        <taxon>Clostridia</taxon>
        <taxon>Eubacteriales</taxon>
        <taxon>Clostridiaceae</taxon>
        <taxon>Clostridium</taxon>
    </lineage>
</organism>
<sequence length="100" mass="12063">MERRIRHGKRMSSYEEAVMDLMIRVEESERYLQRYRNSNHAVIVEENGEEEHNPSFAIGKKEKEEAVQSIESIQQEEEEDTEDIERYERTEVITVKLTMW</sequence>
<feature type="region of interest" description="Disordered" evidence="1">
    <location>
        <begin position="43"/>
        <end position="85"/>
    </location>
</feature>
<proteinExistence type="predicted"/>
<dbReference type="RefSeq" id="WP_207636067.1">
    <property type="nucleotide sequence ID" value="NZ_CAXULZ010000006.1"/>
</dbReference>
<dbReference type="AlphaFoldDB" id="A0AAP2XSH2"/>
<comment type="caution">
    <text evidence="2">The sequence shown here is derived from an EMBL/GenBank/DDBJ whole genome shotgun (WGS) entry which is preliminary data.</text>
</comment>